<protein>
    <submittedName>
        <fullName evidence="3">Uncharacterized protein</fullName>
    </submittedName>
</protein>
<comment type="caution">
    <text evidence="3">The sequence shown here is derived from an EMBL/GenBank/DDBJ whole genome shotgun (WGS) entry which is preliminary data.</text>
</comment>
<evidence type="ECO:0000313" key="3">
    <source>
        <dbReference type="EMBL" id="KAK3266346.1"/>
    </source>
</evidence>
<proteinExistence type="predicted"/>
<dbReference type="Proteomes" id="UP001190700">
    <property type="component" value="Unassembled WGS sequence"/>
</dbReference>
<gene>
    <name evidence="3" type="ORF">CYMTET_25026</name>
</gene>
<evidence type="ECO:0000313" key="4">
    <source>
        <dbReference type="Proteomes" id="UP001190700"/>
    </source>
</evidence>
<dbReference type="EMBL" id="LGRX02013175">
    <property type="protein sequence ID" value="KAK3266346.1"/>
    <property type="molecule type" value="Genomic_DNA"/>
</dbReference>
<feature type="transmembrane region" description="Helical" evidence="2">
    <location>
        <begin position="232"/>
        <end position="258"/>
    </location>
</feature>
<reference evidence="3 4" key="1">
    <citation type="journal article" date="2015" name="Genome Biol. Evol.">
        <title>Comparative Genomics of a Bacterivorous Green Alga Reveals Evolutionary Causalities and Consequences of Phago-Mixotrophic Mode of Nutrition.</title>
        <authorList>
            <person name="Burns J.A."/>
            <person name="Paasch A."/>
            <person name="Narechania A."/>
            <person name="Kim E."/>
        </authorList>
    </citation>
    <scope>NUCLEOTIDE SEQUENCE [LARGE SCALE GENOMIC DNA]</scope>
    <source>
        <strain evidence="3 4">PLY_AMNH</strain>
    </source>
</reference>
<feature type="region of interest" description="Disordered" evidence="1">
    <location>
        <begin position="312"/>
        <end position="341"/>
    </location>
</feature>
<feature type="region of interest" description="Disordered" evidence="1">
    <location>
        <begin position="94"/>
        <end position="114"/>
    </location>
</feature>
<name>A0AAE0FW62_9CHLO</name>
<keyword evidence="4" id="KW-1185">Reference proteome</keyword>
<feature type="compositionally biased region" description="Basic and acidic residues" evidence="1">
    <location>
        <begin position="312"/>
        <end position="324"/>
    </location>
</feature>
<keyword evidence="2" id="KW-0472">Membrane</keyword>
<keyword evidence="2" id="KW-1133">Transmembrane helix</keyword>
<keyword evidence="2" id="KW-0812">Transmembrane</keyword>
<feature type="transmembrane region" description="Helical" evidence="2">
    <location>
        <begin position="172"/>
        <end position="190"/>
    </location>
</feature>
<dbReference type="AlphaFoldDB" id="A0AAE0FW62"/>
<accession>A0AAE0FW62</accession>
<feature type="transmembrane region" description="Helical" evidence="2">
    <location>
        <begin position="12"/>
        <end position="41"/>
    </location>
</feature>
<evidence type="ECO:0000256" key="2">
    <source>
        <dbReference type="SAM" id="Phobius"/>
    </source>
</evidence>
<evidence type="ECO:0000256" key="1">
    <source>
        <dbReference type="SAM" id="MobiDB-lite"/>
    </source>
</evidence>
<sequence length="381" mass="42558">MSHDWQTQSFTAYWGTLLLVAVLIILGFVLGLPAGLAMVTWRLHRQKLAKTLKDGRLVSCRASQLAYRDGTWWCSEADECENPVELQFPEILGSGPSSDQRGDNGTDAEDPEQSTAKERMASLLDLVHVKSVFGSVYLPYRGQYYWWSAYEVLQRLVQSSCVLLVCLIDPDWATLYAMLVSFTSLAVHGYIQPYKHYIDNMLQLLVLYNHCLLNTLFIANEHNVSSGSTGGAVGYIVLSIHLLLSATIIIVVIANLWCVVVERNLLEKCIEGFRSLKLRGHAMVLRVRQCLDAPERSPILIRDNTSFVNSKEAHHEVKKNGRSDDEGDEYEPGSKPSRTCSQESIITTNPLVLFQGPAQPDVNVTFTASKVGFDESTSQKV</sequence>
<organism evidence="3 4">
    <name type="scientific">Cymbomonas tetramitiformis</name>
    <dbReference type="NCBI Taxonomy" id="36881"/>
    <lineage>
        <taxon>Eukaryota</taxon>
        <taxon>Viridiplantae</taxon>
        <taxon>Chlorophyta</taxon>
        <taxon>Pyramimonadophyceae</taxon>
        <taxon>Pyramimonadales</taxon>
        <taxon>Pyramimonadaceae</taxon>
        <taxon>Cymbomonas</taxon>
    </lineage>
</organism>